<dbReference type="InterPro" id="IPR024079">
    <property type="entry name" value="MetalloPept_cat_dom_sf"/>
</dbReference>
<evidence type="ECO:0000256" key="1">
    <source>
        <dbReference type="SAM" id="SignalP"/>
    </source>
</evidence>
<evidence type="ECO:0000313" key="3">
    <source>
        <dbReference type="Proteomes" id="UP000325177"/>
    </source>
</evidence>
<organism evidence="2 3">
    <name type="scientific">Acinetobacter suaedae</name>
    <dbReference type="NCBI Taxonomy" id="2609668"/>
    <lineage>
        <taxon>Bacteria</taxon>
        <taxon>Pseudomonadati</taxon>
        <taxon>Pseudomonadota</taxon>
        <taxon>Gammaproteobacteria</taxon>
        <taxon>Moraxellales</taxon>
        <taxon>Moraxellaceae</taxon>
        <taxon>Acinetobacter</taxon>
    </lineage>
</organism>
<dbReference type="EMBL" id="CP043909">
    <property type="protein sequence ID" value="QER38927.1"/>
    <property type="molecule type" value="Genomic_DNA"/>
</dbReference>
<keyword evidence="1" id="KW-0732">Signal</keyword>
<keyword evidence="3" id="KW-1185">Reference proteome</keyword>
<dbReference type="RefSeq" id="WP_150025312.1">
    <property type="nucleotide sequence ID" value="NZ_CP043909.1"/>
</dbReference>
<reference evidence="2 3" key="1">
    <citation type="submission" date="2019-09" db="EMBL/GenBank/DDBJ databases">
        <title>Acinetobacter sp. C16S1 isolated from saline soil.</title>
        <authorList>
            <person name="Xu L."/>
            <person name="Sun J.-Q."/>
        </authorList>
    </citation>
    <scope>NUCLEOTIDE SEQUENCE [LARGE SCALE GENOMIC DNA]</scope>
    <source>
        <strain evidence="2 3">C16S1</strain>
    </source>
</reference>
<dbReference type="Proteomes" id="UP000325177">
    <property type="component" value="Chromosome"/>
</dbReference>
<feature type="chain" id="PRO_5024947202" description="Metalloprotease" evidence="1">
    <location>
        <begin position="23"/>
        <end position="234"/>
    </location>
</feature>
<dbReference type="GO" id="GO:0008237">
    <property type="term" value="F:metallopeptidase activity"/>
    <property type="evidence" value="ECO:0007669"/>
    <property type="project" value="InterPro"/>
</dbReference>
<accession>A0A5P1UTJ1</accession>
<sequence>MKTKLIFSTLVICAMTTSSTYADPAYETFDIHFAVLTSNPSAQMIATLNQMKEEVNILNTYFVKEDRSPIIKFRFKSVSFYNEIKNSTCSFIELGDTMYKNEINWVSRFNECNDPLVKDKKALNFYVYDSYTAAAGYNDKDSFGYRNFNRPFIALDWQRLNHQIQSPEEHEMGHAFGLTHVCVSGATLSTSTNIMASAGGCDGSGGKRDIGFNDSQVNTIMYYVPLIKAKLASP</sequence>
<dbReference type="KEGG" id="asue:F2A31_04120"/>
<gene>
    <name evidence="2" type="ORF">F2A31_04120</name>
</gene>
<dbReference type="AlphaFoldDB" id="A0A5P1UTJ1"/>
<proteinExistence type="predicted"/>
<name>A0A5P1UTJ1_9GAMM</name>
<protein>
    <recommendedName>
        <fullName evidence="4">Metalloprotease</fullName>
    </recommendedName>
</protein>
<feature type="signal peptide" evidence="1">
    <location>
        <begin position="1"/>
        <end position="22"/>
    </location>
</feature>
<dbReference type="SUPFAM" id="SSF55486">
    <property type="entry name" value="Metalloproteases ('zincins'), catalytic domain"/>
    <property type="match status" value="1"/>
</dbReference>
<evidence type="ECO:0008006" key="4">
    <source>
        <dbReference type="Google" id="ProtNLM"/>
    </source>
</evidence>
<dbReference type="Gene3D" id="3.40.390.10">
    <property type="entry name" value="Collagenase (Catalytic Domain)"/>
    <property type="match status" value="1"/>
</dbReference>
<evidence type="ECO:0000313" key="2">
    <source>
        <dbReference type="EMBL" id="QER38927.1"/>
    </source>
</evidence>